<organism evidence="1">
    <name type="scientific">marine metagenome</name>
    <dbReference type="NCBI Taxonomy" id="408172"/>
    <lineage>
        <taxon>unclassified sequences</taxon>
        <taxon>metagenomes</taxon>
        <taxon>ecological metagenomes</taxon>
    </lineage>
</organism>
<accession>A0A383D0Q8</accession>
<reference evidence="1" key="1">
    <citation type="submission" date="2018-05" db="EMBL/GenBank/DDBJ databases">
        <authorList>
            <person name="Lanie J.A."/>
            <person name="Ng W.-L."/>
            <person name="Kazmierczak K.M."/>
            <person name="Andrzejewski T.M."/>
            <person name="Davidsen T.M."/>
            <person name="Wayne K.J."/>
            <person name="Tettelin H."/>
            <person name="Glass J.I."/>
            <person name="Rusch D."/>
            <person name="Podicherti R."/>
            <person name="Tsui H.-C.T."/>
            <person name="Winkler M.E."/>
        </authorList>
    </citation>
    <scope>NUCLEOTIDE SEQUENCE</scope>
</reference>
<gene>
    <name evidence="1" type="ORF">METZ01_LOCUS490669</name>
</gene>
<protein>
    <submittedName>
        <fullName evidence="1">Uncharacterized protein</fullName>
    </submittedName>
</protein>
<name>A0A383D0Q8_9ZZZZ</name>
<sequence>MQETVENRVLRYLIGDVSHLCQCRRTMSGQCFYTWRLSFATNKFAHKCGFQLRFPTT</sequence>
<evidence type="ECO:0000313" key="1">
    <source>
        <dbReference type="EMBL" id="SVE37815.1"/>
    </source>
</evidence>
<dbReference type="AlphaFoldDB" id="A0A383D0Q8"/>
<dbReference type="EMBL" id="UINC01213164">
    <property type="protein sequence ID" value="SVE37815.1"/>
    <property type="molecule type" value="Genomic_DNA"/>
</dbReference>
<proteinExistence type="predicted"/>